<evidence type="ECO:0000256" key="2">
    <source>
        <dbReference type="PROSITE-ProRule" id="PRU00023"/>
    </source>
</evidence>
<dbReference type="PANTHER" id="PTHR24121:SF22">
    <property type="entry name" value="PROTEIN ACCELERATED CELL DEATH 6-LIKE"/>
    <property type="match status" value="1"/>
</dbReference>
<dbReference type="PROSITE" id="PS50297">
    <property type="entry name" value="ANK_REP_REGION"/>
    <property type="match status" value="2"/>
</dbReference>
<keyword evidence="2" id="KW-0040">ANK repeat</keyword>
<evidence type="ECO:0000313" key="4">
    <source>
        <dbReference type="Proteomes" id="UP001341840"/>
    </source>
</evidence>
<keyword evidence="4" id="KW-1185">Reference proteome</keyword>
<dbReference type="Gene3D" id="1.25.40.20">
    <property type="entry name" value="Ankyrin repeat-containing domain"/>
    <property type="match status" value="1"/>
</dbReference>
<gene>
    <name evidence="3" type="ORF">PIB30_031051</name>
</gene>
<dbReference type="PROSITE" id="PS50088">
    <property type="entry name" value="ANK_REPEAT"/>
    <property type="match status" value="2"/>
</dbReference>
<sequence length="239" mass="26912">MTLTRIRSELYKAAVEGDFNKFIINHQSLDLLQLLTPNKNTILHIHLTSTSTATKTARRIINIPKRLISLITRTETTPAPAVSERFVEQILDESGSLAFFQNSKGETPLHVAAMYGHSAVVKLLLERAKRVNGGAERELSRARTRENDETAVHLAVRHNHVEAVEILLETDREAFNLANKAKETPLYLASERNYSEIVSKIVECVESPAYEGPRNRTALHAAVINHDPELDMEIRKSWS</sequence>
<dbReference type="Pfam" id="PF12796">
    <property type="entry name" value="Ank_2"/>
    <property type="match status" value="1"/>
</dbReference>
<reference evidence="3 4" key="1">
    <citation type="journal article" date="2023" name="Plants (Basel)">
        <title>Bridging the Gap: Combining Genomics and Transcriptomics Approaches to Understand Stylosanthes scabra, an Orphan Legume from the Brazilian Caatinga.</title>
        <authorList>
            <person name="Ferreira-Neto J.R.C."/>
            <person name="da Silva M.D."/>
            <person name="Binneck E."/>
            <person name="de Melo N.F."/>
            <person name="da Silva R.H."/>
            <person name="de Melo A.L.T.M."/>
            <person name="Pandolfi V."/>
            <person name="Bustamante F.O."/>
            <person name="Brasileiro-Vidal A.C."/>
            <person name="Benko-Iseppon A.M."/>
        </authorList>
    </citation>
    <scope>NUCLEOTIDE SEQUENCE [LARGE SCALE GENOMIC DNA]</scope>
    <source>
        <tissue evidence="3">Leaves</tissue>
    </source>
</reference>
<organism evidence="3 4">
    <name type="scientific">Stylosanthes scabra</name>
    <dbReference type="NCBI Taxonomy" id="79078"/>
    <lineage>
        <taxon>Eukaryota</taxon>
        <taxon>Viridiplantae</taxon>
        <taxon>Streptophyta</taxon>
        <taxon>Embryophyta</taxon>
        <taxon>Tracheophyta</taxon>
        <taxon>Spermatophyta</taxon>
        <taxon>Magnoliopsida</taxon>
        <taxon>eudicotyledons</taxon>
        <taxon>Gunneridae</taxon>
        <taxon>Pentapetalae</taxon>
        <taxon>rosids</taxon>
        <taxon>fabids</taxon>
        <taxon>Fabales</taxon>
        <taxon>Fabaceae</taxon>
        <taxon>Papilionoideae</taxon>
        <taxon>50 kb inversion clade</taxon>
        <taxon>dalbergioids sensu lato</taxon>
        <taxon>Dalbergieae</taxon>
        <taxon>Pterocarpus clade</taxon>
        <taxon>Stylosanthes</taxon>
    </lineage>
</organism>
<proteinExistence type="predicted"/>
<dbReference type="InterPro" id="IPR036770">
    <property type="entry name" value="Ankyrin_rpt-contain_sf"/>
</dbReference>
<feature type="repeat" description="ANK" evidence="2">
    <location>
        <begin position="104"/>
        <end position="136"/>
    </location>
</feature>
<dbReference type="Proteomes" id="UP001341840">
    <property type="component" value="Unassembled WGS sequence"/>
</dbReference>
<evidence type="ECO:0000256" key="1">
    <source>
        <dbReference type="ARBA" id="ARBA00004413"/>
    </source>
</evidence>
<protein>
    <submittedName>
        <fullName evidence="3">Uncharacterized protein</fullName>
    </submittedName>
</protein>
<evidence type="ECO:0000313" key="3">
    <source>
        <dbReference type="EMBL" id="MED6109163.1"/>
    </source>
</evidence>
<feature type="repeat" description="ANK" evidence="2">
    <location>
        <begin position="147"/>
        <end position="169"/>
    </location>
</feature>
<dbReference type="PANTHER" id="PTHR24121">
    <property type="entry name" value="NO MECHANORECEPTOR POTENTIAL C, ISOFORM D-RELATED"/>
    <property type="match status" value="1"/>
</dbReference>
<accession>A0ABU6QBE0</accession>
<comment type="subcellular location">
    <subcellularLocation>
        <location evidence="1">Cell membrane</location>
        <topology evidence="1">Peripheral membrane protein</topology>
        <orientation evidence="1">Cytoplasmic side</orientation>
    </subcellularLocation>
</comment>
<dbReference type="SMART" id="SM00248">
    <property type="entry name" value="ANK"/>
    <property type="match status" value="3"/>
</dbReference>
<name>A0ABU6QBE0_9FABA</name>
<dbReference type="EMBL" id="JASCZI010000132">
    <property type="protein sequence ID" value="MED6109163.1"/>
    <property type="molecule type" value="Genomic_DNA"/>
</dbReference>
<dbReference type="SUPFAM" id="SSF48403">
    <property type="entry name" value="Ankyrin repeat"/>
    <property type="match status" value="1"/>
</dbReference>
<dbReference type="InterPro" id="IPR002110">
    <property type="entry name" value="Ankyrin_rpt"/>
</dbReference>
<comment type="caution">
    <text evidence="3">The sequence shown here is derived from an EMBL/GenBank/DDBJ whole genome shotgun (WGS) entry which is preliminary data.</text>
</comment>